<dbReference type="Proteomes" id="UP001293718">
    <property type="component" value="Unassembled WGS sequence"/>
</dbReference>
<dbReference type="EMBL" id="JAXOJX010000034">
    <property type="protein sequence ID" value="MDZ5458771.1"/>
    <property type="molecule type" value="Genomic_DNA"/>
</dbReference>
<feature type="region of interest" description="Disordered" evidence="1">
    <location>
        <begin position="30"/>
        <end position="72"/>
    </location>
</feature>
<organism evidence="2 3">
    <name type="scientific">Azohydromonas lata</name>
    <dbReference type="NCBI Taxonomy" id="45677"/>
    <lineage>
        <taxon>Bacteria</taxon>
        <taxon>Pseudomonadati</taxon>
        <taxon>Pseudomonadota</taxon>
        <taxon>Betaproteobacteria</taxon>
        <taxon>Burkholderiales</taxon>
        <taxon>Sphaerotilaceae</taxon>
        <taxon>Azohydromonas</taxon>
    </lineage>
</organism>
<protein>
    <recommendedName>
        <fullName evidence="4">Secreted protein</fullName>
    </recommendedName>
</protein>
<gene>
    <name evidence="2" type="ORF">SM757_19505</name>
</gene>
<name>A0ABU5II06_9BURK</name>
<evidence type="ECO:0000256" key="1">
    <source>
        <dbReference type="SAM" id="MobiDB-lite"/>
    </source>
</evidence>
<feature type="compositionally biased region" description="Pro residues" evidence="1">
    <location>
        <begin position="30"/>
        <end position="43"/>
    </location>
</feature>
<accession>A0ABU5II06</accession>
<proteinExistence type="predicted"/>
<evidence type="ECO:0000313" key="2">
    <source>
        <dbReference type="EMBL" id="MDZ5458771.1"/>
    </source>
</evidence>
<reference evidence="2 3" key="1">
    <citation type="submission" date="2023-11" db="EMBL/GenBank/DDBJ databases">
        <title>Draft genome of Azohydromonas lata strain H1 (DSM1123), a polyhydroxyalkanoate producer.</title>
        <authorList>
            <person name="Traversa D."/>
            <person name="D'Addabbo P."/>
            <person name="Pazzani C."/>
            <person name="Manzari C."/>
            <person name="Chiara M."/>
            <person name="Scrascia M."/>
        </authorList>
    </citation>
    <scope>NUCLEOTIDE SEQUENCE [LARGE SCALE GENOMIC DNA]</scope>
    <source>
        <strain evidence="2 3">H1</strain>
    </source>
</reference>
<dbReference type="RefSeq" id="WP_322466763.1">
    <property type="nucleotide sequence ID" value="NZ_JAXOJX010000034.1"/>
</dbReference>
<comment type="caution">
    <text evidence="2">The sequence shown here is derived from an EMBL/GenBank/DDBJ whole genome shotgun (WGS) entry which is preliminary data.</text>
</comment>
<evidence type="ECO:0008006" key="4">
    <source>
        <dbReference type="Google" id="ProtNLM"/>
    </source>
</evidence>
<keyword evidence="3" id="KW-1185">Reference proteome</keyword>
<evidence type="ECO:0000313" key="3">
    <source>
        <dbReference type="Proteomes" id="UP001293718"/>
    </source>
</evidence>
<sequence>MRLGSALGTLALVLVSAGSGWVLHGLAQPDPVPPAAPQQPPASMPTQGRSNGSLMAFPQAGPASGADDVVQLHPDGSASLQVQRKPPAWVLAELCRQGARDLPGCTTTTALATPMPAAPSPAPGTAPASYGSDSEVLRRLNDASEQVRFESLQQARGNGVLVPKETLLSIMRNDPSERMRQEAFEDYVDASSGTLQELRAAMQDALRVPNTVIQTQAREQLDLLERAEREDAESPVQRER</sequence>